<evidence type="ECO:0000313" key="3">
    <source>
        <dbReference type="EMBL" id="KAJ1916263.1"/>
    </source>
</evidence>
<feature type="compositionally biased region" description="Low complexity" evidence="1">
    <location>
        <begin position="513"/>
        <end position="530"/>
    </location>
</feature>
<accession>A0A9W8A2W8</accession>
<protein>
    <recommendedName>
        <fullName evidence="2">DUF7082 domain-containing protein</fullName>
    </recommendedName>
</protein>
<sequence>MLQPGPGDLPFSRDGITTPLVENSMTSMELPNDADAGNIMFPFKRKLEDDQDITKNSDSTAKSLSEAPSPSGTMKSNKKISAATYSSYMSLLNKANITFDGNLDTMMYNWTPKERQRQRRLVQLWRQPQVNNIRCTFKAVDVADRALNSTIVSCIYWEEKQDFFITSVDCIYLLEALISVRFTVEEKNRIRRNLEGFRPLTVSKCKPDSSRFFKLIMSFPNPKPRNIEKDVKVFSWKILPYALKKIIGKYTASYGGMVGADNIRGLGNTNNMTPCTSTEIPAGTNSCSSNIMPSLSNEGPRLPTPQGLVYQQGAFDFGYPSYMLAGISSQPLSFPSHVSPSDLSQFDPSSMIMGDGSLDQGDMNHTPSILGDWANMYSYKGSGELEGMSMGGKNSTSSPHITSKCIGAESTTYMDIQDQNNNSFSGLDQSHISTHMLDAAVAAANESLIESSTDQKSRLNTLQHQTEDYMLSQFFNDPAAIATQDDTSMPQAASVSPLALNNDAIHSSINHPMRTSSAQTNSSSGSSNMGMMERSQALHTENIHIFMKAPPMSGPGMATFISADEQPFLTQ</sequence>
<keyword evidence="4" id="KW-1185">Reference proteome</keyword>
<dbReference type="GO" id="GO:0005634">
    <property type="term" value="C:nucleus"/>
    <property type="evidence" value="ECO:0007669"/>
    <property type="project" value="TreeGrafter"/>
</dbReference>
<evidence type="ECO:0000259" key="2">
    <source>
        <dbReference type="Pfam" id="PF23305"/>
    </source>
</evidence>
<reference evidence="3" key="1">
    <citation type="submission" date="2022-07" db="EMBL/GenBank/DDBJ databases">
        <title>Phylogenomic reconstructions and comparative analyses of Kickxellomycotina fungi.</title>
        <authorList>
            <person name="Reynolds N.K."/>
            <person name="Stajich J.E."/>
            <person name="Barry K."/>
            <person name="Grigoriev I.V."/>
            <person name="Crous P."/>
            <person name="Smith M.E."/>
        </authorList>
    </citation>
    <scope>NUCLEOTIDE SEQUENCE</scope>
    <source>
        <strain evidence="3">NBRC 100468</strain>
    </source>
</reference>
<dbReference type="AlphaFoldDB" id="A0A9W8A2W8"/>
<feature type="region of interest" description="Disordered" evidence="1">
    <location>
        <begin position="50"/>
        <end position="77"/>
    </location>
</feature>
<feature type="region of interest" description="Disordered" evidence="1">
    <location>
        <begin position="508"/>
        <end position="530"/>
    </location>
</feature>
<proteinExistence type="predicted"/>
<dbReference type="Pfam" id="PF23305">
    <property type="entry name" value="DUF7082"/>
    <property type="match status" value="1"/>
</dbReference>
<dbReference type="OrthoDB" id="1751210at2759"/>
<comment type="caution">
    <text evidence="3">The sequence shown here is derived from an EMBL/GenBank/DDBJ whole genome shotgun (WGS) entry which is preliminary data.</text>
</comment>
<gene>
    <name evidence="3" type="ORF">H4219_003883</name>
</gene>
<evidence type="ECO:0000313" key="4">
    <source>
        <dbReference type="Proteomes" id="UP001150538"/>
    </source>
</evidence>
<dbReference type="InterPro" id="IPR055509">
    <property type="entry name" value="DUF7082"/>
</dbReference>
<dbReference type="PANTHER" id="PTHR39463:SF1">
    <property type="entry name" value="MEDUSA"/>
    <property type="match status" value="1"/>
</dbReference>
<evidence type="ECO:0000256" key="1">
    <source>
        <dbReference type="SAM" id="MobiDB-lite"/>
    </source>
</evidence>
<dbReference type="PANTHER" id="PTHR39463">
    <property type="entry name" value="MEDUSA"/>
    <property type="match status" value="1"/>
</dbReference>
<dbReference type="EMBL" id="JANBPU010000109">
    <property type="protein sequence ID" value="KAJ1916263.1"/>
    <property type="molecule type" value="Genomic_DNA"/>
</dbReference>
<feature type="domain" description="DUF7082" evidence="2">
    <location>
        <begin position="94"/>
        <end position="247"/>
    </location>
</feature>
<name>A0A9W8A2W8_9FUNG</name>
<feature type="compositionally biased region" description="Polar residues" evidence="1">
    <location>
        <begin position="56"/>
        <end position="75"/>
    </location>
</feature>
<dbReference type="Proteomes" id="UP001150538">
    <property type="component" value="Unassembled WGS sequence"/>
</dbReference>
<organism evidence="3 4">
    <name type="scientific">Mycoemilia scoparia</name>
    <dbReference type="NCBI Taxonomy" id="417184"/>
    <lineage>
        <taxon>Eukaryota</taxon>
        <taxon>Fungi</taxon>
        <taxon>Fungi incertae sedis</taxon>
        <taxon>Zoopagomycota</taxon>
        <taxon>Kickxellomycotina</taxon>
        <taxon>Kickxellomycetes</taxon>
        <taxon>Kickxellales</taxon>
        <taxon>Kickxellaceae</taxon>
        <taxon>Mycoemilia</taxon>
    </lineage>
</organism>